<evidence type="ECO:0000313" key="3">
    <source>
        <dbReference type="Proteomes" id="UP000283090"/>
    </source>
</evidence>
<dbReference type="GeneID" id="93589412"/>
<evidence type="ECO:0000256" key="1">
    <source>
        <dbReference type="SAM" id="Phobius"/>
    </source>
</evidence>
<sequence>MSKYFKLVRRSQLIVPEAPANLEFLTFGHSPPPAAPRDVFLCCRRLVDKQAVYGPINVMNSHDKQFFRLMKRAYKSLRGSFGWISFREIARFRFVKFQPFYKIHVSCSETDQLPKRGHQEYEIDYPVGYVPDSLPFKPPIAPEILLYFYNNPGCADSIEKLLRFIPKRIVNNPNPPDEAWGLYAEEGLSMGKFLMAGLVIAVLSTIFIGLWLFYHPGDLQNAFTPMFVVSVVGALLVAPEFMGYGSKKKRS</sequence>
<keyword evidence="1" id="KW-0812">Transmembrane</keyword>
<comment type="caution">
    <text evidence="2">The sequence shown here is derived from an EMBL/GenBank/DDBJ whole genome shotgun (WGS) entry which is preliminary data.</text>
</comment>
<organism evidence="2 3">
    <name type="scientific">Arthrobotrys flagrans</name>
    <name type="common">Nematode-trapping fungus</name>
    <name type="synonym">Trichothecium flagrans</name>
    <dbReference type="NCBI Taxonomy" id="97331"/>
    <lineage>
        <taxon>Eukaryota</taxon>
        <taxon>Fungi</taxon>
        <taxon>Dikarya</taxon>
        <taxon>Ascomycota</taxon>
        <taxon>Pezizomycotina</taxon>
        <taxon>Orbiliomycetes</taxon>
        <taxon>Orbiliales</taxon>
        <taxon>Orbiliaceae</taxon>
        <taxon>Arthrobotrys</taxon>
    </lineage>
</organism>
<feature type="transmembrane region" description="Helical" evidence="1">
    <location>
        <begin position="226"/>
        <end position="245"/>
    </location>
</feature>
<dbReference type="RefSeq" id="XP_067488228.1">
    <property type="nucleotide sequence ID" value="XM_067636632.1"/>
</dbReference>
<dbReference type="AlphaFoldDB" id="A0A436ZUP0"/>
<name>A0A436ZUP0_ARTFL</name>
<gene>
    <name evidence="2" type="ORF">DFL_007101</name>
</gene>
<dbReference type="Proteomes" id="UP000283090">
    <property type="component" value="Unassembled WGS sequence"/>
</dbReference>
<keyword evidence="1" id="KW-0472">Membrane</keyword>
<accession>A0A436ZUP0</accession>
<dbReference type="OrthoDB" id="5355526at2759"/>
<feature type="transmembrane region" description="Helical" evidence="1">
    <location>
        <begin position="193"/>
        <end position="214"/>
    </location>
</feature>
<dbReference type="EMBL" id="SAEB01000009">
    <property type="protein sequence ID" value="RVD82684.1"/>
    <property type="molecule type" value="Genomic_DNA"/>
</dbReference>
<dbReference type="VEuPathDB" id="FungiDB:DFL_007101"/>
<reference evidence="2 3" key="1">
    <citation type="submission" date="2019-01" db="EMBL/GenBank/DDBJ databases">
        <title>Intercellular communication is required for trap formation in the nematode-trapping fungus Duddingtonia flagrans.</title>
        <authorList>
            <person name="Youssar L."/>
            <person name="Wernet V."/>
            <person name="Hensel N."/>
            <person name="Hildebrandt H.-G."/>
            <person name="Fischer R."/>
        </authorList>
    </citation>
    <scope>NUCLEOTIDE SEQUENCE [LARGE SCALE GENOMIC DNA]</scope>
    <source>
        <strain evidence="2 3">CBS H-5679</strain>
    </source>
</reference>
<protein>
    <submittedName>
        <fullName evidence="2">Uncharacterized protein</fullName>
    </submittedName>
</protein>
<keyword evidence="1" id="KW-1133">Transmembrane helix</keyword>
<keyword evidence="3" id="KW-1185">Reference proteome</keyword>
<evidence type="ECO:0000313" key="2">
    <source>
        <dbReference type="EMBL" id="RVD82684.1"/>
    </source>
</evidence>
<proteinExistence type="predicted"/>